<evidence type="ECO:0000259" key="5">
    <source>
        <dbReference type="Pfam" id="PF00294"/>
    </source>
</evidence>
<evidence type="ECO:0000256" key="3">
    <source>
        <dbReference type="ARBA" id="ARBA00022777"/>
    </source>
</evidence>
<feature type="domain" description="Carbohydrate kinase PfkB" evidence="5">
    <location>
        <begin position="190"/>
        <end position="286"/>
    </location>
</feature>
<dbReference type="InterPro" id="IPR002173">
    <property type="entry name" value="Carboh/pur_kinase_PfkB_CS"/>
</dbReference>
<feature type="domain" description="Carbohydrate kinase PfkB" evidence="5">
    <location>
        <begin position="5"/>
        <end position="122"/>
    </location>
</feature>
<dbReference type="PANTHER" id="PTHR10584:SF157">
    <property type="entry name" value="SULFOFRUCTOSE KINASE"/>
    <property type="match status" value="1"/>
</dbReference>
<proteinExistence type="inferred from homology"/>
<dbReference type="InterPro" id="IPR011611">
    <property type="entry name" value="PfkB_dom"/>
</dbReference>
<evidence type="ECO:0000256" key="4">
    <source>
        <dbReference type="RuleBase" id="RU003704"/>
    </source>
</evidence>
<keyword evidence="7" id="KW-1185">Reference proteome</keyword>
<accession>A0ABT2GX40</accession>
<keyword evidence="2 4" id="KW-0808">Transferase</keyword>
<evidence type="ECO:0000256" key="2">
    <source>
        <dbReference type="ARBA" id="ARBA00022679"/>
    </source>
</evidence>
<dbReference type="InterPro" id="IPR002139">
    <property type="entry name" value="Ribo/fructo_kinase"/>
</dbReference>
<name>A0ABT2GX40_9MICO</name>
<dbReference type="PROSITE" id="PS00584">
    <property type="entry name" value="PFKB_KINASES_2"/>
    <property type="match status" value="1"/>
</dbReference>
<gene>
    <name evidence="6" type="ORF">N1032_02005</name>
</gene>
<dbReference type="RefSeq" id="WP_259537146.1">
    <property type="nucleotide sequence ID" value="NZ_JANLCJ010000001.1"/>
</dbReference>
<evidence type="ECO:0000256" key="1">
    <source>
        <dbReference type="ARBA" id="ARBA00010688"/>
    </source>
</evidence>
<dbReference type="Proteomes" id="UP001165586">
    <property type="component" value="Unassembled WGS sequence"/>
</dbReference>
<evidence type="ECO:0000313" key="6">
    <source>
        <dbReference type="EMBL" id="MCS5732515.1"/>
    </source>
</evidence>
<dbReference type="SUPFAM" id="SSF53613">
    <property type="entry name" value="Ribokinase-like"/>
    <property type="match status" value="1"/>
</dbReference>
<comment type="caution">
    <text evidence="6">The sequence shown here is derived from an EMBL/GenBank/DDBJ whole genome shotgun (WGS) entry which is preliminary data.</text>
</comment>
<keyword evidence="3 4" id="KW-0418">Kinase</keyword>
<dbReference type="GO" id="GO:0016301">
    <property type="term" value="F:kinase activity"/>
    <property type="evidence" value="ECO:0007669"/>
    <property type="project" value="UniProtKB-KW"/>
</dbReference>
<dbReference type="Pfam" id="PF00294">
    <property type="entry name" value="PfkB"/>
    <property type="match status" value="2"/>
</dbReference>
<evidence type="ECO:0000313" key="7">
    <source>
        <dbReference type="Proteomes" id="UP001165586"/>
    </source>
</evidence>
<protein>
    <submittedName>
        <fullName evidence="6">PfkB family carbohydrate kinase</fullName>
    </submittedName>
</protein>
<dbReference type="EMBL" id="JANLCJ010000001">
    <property type="protein sequence ID" value="MCS5732515.1"/>
    <property type="molecule type" value="Genomic_DNA"/>
</dbReference>
<comment type="similarity">
    <text evidence="1 4">Belongs to the carbohydrate kinase PfkB family.</text>
</comment>
<organism evidence="6 7">
    <name type="scientific">Herbiconiux daphne</name>
    <dbReference type="NCBI Taxonomy" id="2970914"/>
    <lineage>
        <taxon>Bacteria</taxon>
        <taxon>Bacillati</taxon>
        <taxon>Actinomycetota</taxon>
        <taxon>Actinomycetes</taxon>
        <taxon>Micrococcales</taxon>
        <taxon>Microbacteriaceae</taxon>
        <taxon>Herbiconiux</taxon>
    </lineage>
</organism>
<dbReference type="PRINTS" id="PR00990">
    <property type="entry name" value="RIBOKINASE"/>
</dbReference>
<dbReference type="InterPro" id="IPR029056">
    <property type="entry name" value="Ribokinase-like"/>
</dbReference>
<reference evidence="6" key="1">
    <citation type="submission" date="2022-08" db="EMBL/GenBank/DDBJ databases">
        <authorList>
            <person name="Deng Y."/>
            <person name="Han X.-F."/>
            <person name="Zhang Y.-Q."/>
        </authorList>
    </citation>
    <scope>NUCLEOTIDE SEQUENCE</scope>
    <source>
        <strain evidence="6">CPCC 203386</strain>
    </source>
</reference>
<dbReference type="PANTHER" id="PTHR10584">
    <property type="entry name" value="SUGAR KINASE"/>
    <property type="match status" value="1"/>
</dbReference>
<dbReference type="Gene3D" id="3.40.1190.20">
    <property type="match status" value="1"/>
</dbReference>
<sequence length="310" mass="31062">MSQLDVICVGSATDDVIASVARMPRADERVVATSFLGAGGGPAATAAVALARLGASVGFCGVVGDDDAGLRVRASLEREGVDVRWLTMVPGSRTAQSSIIVSGESRAIVAWPAAEPAAADIPVDASRWLHVDQSGFAPVRAALSGVTDVRPRLSVDAGNPLPPGDLADVDLFVPSVSSLLTRYPASAGREAAITAALTDGARVVVATDGSGGAYLRGGDSSAADADASICVEGFDVPVVSTLGAGDVFHGALLAALVAGDALPQAVRSANAVAALSCRALDGRSAIPRRDELADFLNAHGGVAVPMTVTT</sequence>